<keyword evidence="3" id="KW-1185">Reference proteome</keyword>
<dbReference type="InterPro" id="IPR029071">
    <property type="entry name" value="Ubiquitin-like_domsf"/>
</dbReference>
<dbReference type="CDD" id="cd01765">
    <property type="entry name" value="FERM_F0_F1"/>
    <property type="match status" value="1"/>
</dbReference>
<dbReference type="SUPFAM" id="SSF47031">
    <property type="entry name" value="Second domain of FERM"/>
    <property type="match status" value="1"/>
</dbReference>
<dbReference type="PROSITE" id="PS00660">
    <property type="entry name" value="FERM_1"/>
    <property type="match status" value="1"/>
</dbReference>
<dbReference type="Pfam" id="PF09379">
    <property type="entry name" value="FERM_N"/>
    <property type="match status" value="1"/>
</dbReference>
<feature type="domain" description="FERM" evidence="1">
    <location>
        <begin position="44"/>
        <end position="231"/>
    </location>
</feature>
<dbReference type="InterPro" id="IPR035963">
    <property type="entry name" value="FERM_2"/>
</dbReference>
<dbReference type="AlphaFoldDB" id="A0A8T1MYM9"/>
<gene>
    <name evidence="2" type="ORF">CSKR_113711</name>
</gene>
<reference evidence="2 3" key="2">
    <citation type="journal article" date="2021" name="Genomics">
        <title>High-quality reference genome for Clonorchis sinensis.</title>
        <authorList>
            <person name="Young N.D."/>
            <person name="Stroehlein A.J."/>
            <person name="Kinkar L."/>
            <person name="Wang T."/>
            <person name="Sohn W.M."/>
            <person name="Chang B.C.H."/>
            <person name="Kaur P."/>
            <person name="Weisz D."/>
            <person name="Dudchenko O."/>
            <person name="Aiden E.L."/>
            <person name="Korhonen P.K."/>
            <person name="Gasser R.B."/>
        </authorList>
    </citation>
    <scope>NUCLEOTIDE SEQUENCE [LARGE SCALE GENOMIC DNA]</scope>
    <source>
        <strain evidence="2">Cs-k2</strain>
    </source>
</reference>
<dbReference type="EMBL" id="NIRI02000010">
    <property type="protein sequence ID" value="KAG5454243.1"/>
    <property type="molecule type" value="Genomic_DNA"/>
</dbReference>
<comment type="caution">
    <text evidence="2">The sequence shown here is derived from an EMBL/GenBank/DDBJ whole genome shotgun (WGS) entry which is preliminary data.</text>
</comment>
<organism evidence="2 3">
    <name type="scientific">Clonorchis sinensis</name>
    <name type="common">Chinese liver fluke</name>
    <dbReference type="NCBI Taxonomy" id="79923"/>
    <lineage>
        <taxon>Eukaryota</taxon>
        <taxon>Metazoa</taxon>
        <taxon>Spiralia</taxon>
        <taxon>Lophotrochozoa</taxon>
        <taxon>Platyhelminthes</taxon>
        <taxon>Trematoda</taxon>
        <taxon>Digenea</taxon>
        <taxon>Opisthorchiida</taxon>
        <taxon>Opisthorchiata</taxon>
        <taxon>Opisthorchiidae</taxon>
        <taxon>Clonorchis</taxon>
    </lineage>
</organism>
<dbReference type="Pfam" id="PF00373">
    <property type="entry name" value="FERM_M"/>
    <property type="match status" value="1"/>
</dbReference>
<reference evidence="2 3" key="1">
    <citation type="journal article" date="2018" name="Biotechnol. Adv.">
        <title>Improved genomic resources and new bioinformatic workflow for the carcinogenic parasite Clonorchis sinensis: Biotechnological implications.</title>
        <authorList>
            <person name="Wang D."/>
            <person name="Korhonen P.K."/>
            <person name="Gasser R.B."/>
            <person name="Young N.D."/>
        </authorList>
    </citation>
    <scope>NUCLEOTIDE SEQUENCE [LARGE SCALE GENOMIC DNA]</scope>
    <source>
        <strain evidence="2">Cs-k2</strain>
    </source>
</reference>
<dbReference type="InterPro" id="IPR014352">
    <property type="entry name" value="FERM/acyl-CoA-bd_prot_sf"/>
</dbReference>
<dbReference type="PROSITE" id="PS50057">
    <property type="entry name" value="FERM_3"/>
    <property type="match status" value="1"/>
</dbReference>
<dbReference type="InterPro" id="IPR018979">
    <property type="entry name" value="FERM_N"/>
</dbReference>
<dbReference type="InterPro" id="IPR000299">
    <property type="entry name" value="FERM_domain"/>
</dbReference>
<dbReference type="InterPro" id="IPR019749">
    <property type="entry name" value="Band_41_domain"/>
</dbReference>
<dbReference type="SUPFAM" id="SSF54236">
    <property type="entry name" value="Ubiquitin-like"/>
    <property type="match status" value="1"/>
</dbReference>
<dbReference type="Gene3D" id="1.20.80.10">
    <property type="match status" value="1"/>
</dbReference>
<dbReference type="Proteomes" id="UP000286415">
    <property type="component" value="Unassembled WGS sequence"/>
</dbReference>
<dbReference type="CDD" id="cd14473">
    <property type="entry name" value="FERM_B-lobe"/>
    <property type="match status" value="1"/>
</dbReference>
<sequence>MSNDKGRRCSADGQVNAVKLPLRGSISSLSSFRFFGSSECINVIKRRIHLLDDRFITMEFTTKTIGRELLREVCSYLNAAESAAYFGIRYVDNNSLPQWLDPERRVMKQIKDLKEDVLSLRVMFYPPNPLKQFKNPDAKHLFYLQLRRDFYVGRLRTNCSATCELAAYAIQADHELTSIPAGFDVVNIPGGMCILPDIPTEVVDLIRYRLKRLLGLSKEQAKDEFIRELVK</sequence>
<dbReference type="PANTHER" id="PTHR23280">
    <property type="entry name" value="4.1 G PROTEIN"/>
    <property type="match status" value="1"/>
</dbReference>
<dbReference type="GO" id="GO:0031032">
    <property type="term" value="P:actomyosin structure organization"/>
    <property type="evidence" value="ECO:0007669"/>
    <property type="project" value="TreeGrafter"/>
</dbReference>
<dbReference type="GO" id="GO:0005856">
    <property type="term" value="C:cytoskeleton"/>
    <property type="evidence" value="ECO:0007669"/>
    <property type="project" value="TreeGrafter"/>
</dbReference>
<dbReference type="InterPro" id="IPR019747">
    <property type="entry name" value="FERM_CS"/>
</dbReference>
<dbReference type="SMART" id="SM00295">
    <property type="entry name" value="B41"/>
    <property type="match status" value="1"/>
</dbReference>
<accession>A0A8T1MYM9</accession>
<protein>
    <submittedName>
        <fullName evidence="2">FERM domain-containing protein 3</fullName>
    </submittedName>
</protein>
<evidence type="ECO:0000313" key="2">
    <source>
        <dbReference type="EMBL" id="KAG5454243.1"/>
    </source>
</evidence>
<dbReference type="InterPro" id="IPR019748">
    <property type="entry name" value="FERM_central"/>
</dbReference>
<proteinExistence type="predicted"/>
<evidence type="ECO:0000313" key="3">
    <source>
        <dbReference type="Proteomes" id="UP000286415"/>
    </source>
</evidence>
<evidence type="ECO:0000259" key="1">
    <source>
        <dbReference type="PROSITE" id="PS50057"/>
    </source>
</evidence>
<name>A0A8T1MYM9_CLOSI</name>
<dbReference type="Gene3D" id="3.10.20.90">
    <property type="entry name" value="Phosphatidylinositol 3-kinase Catalytic Subunit, Chain A, domain 1"/>
    <property type="match status" value="1"/>
</dbReference>
<dbReference type="OrthoDB" id="6235974at2759"/>
<dbReference type="PANTHER" id="PTHR23280:SF21">
    <property type="entry name" value="PROTEIN 4.1 HOMOLOG"/>
    <property type="match status" value="1"/>
</dbReference>